<evidence type="ECO:0000256" key="5">
    <source>
        <dbReference type="ARBA" id="ARBA00023136"/>
    </source>
</evidence>
<evidence type="ECO:0000256" key="2">
    <source>
        <dbReference type="ARBA" id="ARBA00022475"/>
    </source>
</evidence>
<dbReference type="EMBL" id="MPJC01000035">
    <property type="protein sequence ID" value="OKA17313.1"/>
    <property type="molecule type" value="Genomic_DNA"/>
</dbReference>
<feature type="transmembrane region" description="Helical" evidence="6">
    <location>
        <begin position="716"/>
        <end position="739"/>
    </location>
</feature>
<protein>
    <submittedName>
        <fullName evidence="8">Transporter</fullName>
    </submittedName>
</protein>
<dbReference type="SUPFAM" id="SSF82866">
    <property type="entry name" value="Multidrug efflux transporter AcrB transmembrane domain"/>
    <property type="match status" value="2"/>
</dbReference>
<comment type="caution">
    <text evidence="8">The sequence shown here is derived from an EMBL/GenBank/DDBJ whole genome shotgun (WGS) entry which is preliminary data.</text>
</comment>
<dbReference type="InterPro" id="IPR004869">
    <property type="entry name" value="MMPL_dom"/>
</dbReference>
<name>A0ABX3E440_9PSED</name>
<feature type="transmembrane region" description="Helical" evidence="6">
    <location>
        <begin position="623"/>
        <end position="641"/>
    </location>
</feature>
<dbReference type="InterPro" id="IPR050545">
    <property type="entry name" value="Mycobact_MmpL"/>
</dbReference>
<comment type="subcellular location">
    <subcellularLocation>
        <location evidence="1">Cell membrane</location>
        <topology evidence="1">Multi-pass membrane protein</topology>
    </subcellularLocation>
</comment>
<dbReference type="PROSITE" id="PS50156">
    <property type="entry name" value="SSD"/>
    <property type="match status" value="1"/>
</dbReference>
<gene>
    <name evidence="8" type="ORF">BOH73_23170</name>
</gene>
<dbReference type="PANTHER" id="PTHR33406">
    <property type="entry name" value="MEMBRANE PROTEIN MJ1562-RELATED"/>
    <property type="match status" value="1"/>
</dbReference>
<keyword evidence="4 6" id="KW-1133">Transmembrane helix</keyword>
<keyword evidence="5 6" id="KW-0472">Membrane</keyword>
<evidence type="ECO:0000313" key="8">
    <source>
        <dbReference type="EMBL" id="OKA17313.1"/>
    </source>
</evidence>
<dbReference type="PANTHER" id="PTHR33406:SF10">
    <property type="entry name" value="SSD DOMAIN-CONTAINING PROTEIN"/>
    <property type="match status" value="1"/>
</dbReference>
<feature type="transmembrane region" description="Helical" evidence="6">
    <location>
        <begin position="648"/>
        <end position="670"/>
    </location>
</feature>
<feature type="transmembrane region" description="Helical" evidence="6">
    <location>
        <begin position="751"/>
        <end position="774"/>
    </location>
</feature>
<dbReference type="InterPro" id="IPR000731">
    <property type="entry name" value="SSD"/>
</dbReference>
<dbReference type="Proteomes" id="UP000186677">
    <property type="component" value="Unassembled WGS sequence"/>
</dbReference>
<keyword evidence="3 6" id="KW-0812">Transmembrane</keyword>
<evidence type="ECO:0000256" key="6">
    <source>
        <dbReference type="SAM" id="Phobius"/>
    </source>
</evidence>
<accession>A0ABX3E440</accession>
<evidence type="ECO:0000256" key="4">
    <source>
        <dbReference type="ARBA" id="ARBA00022989"/>
    </source>
</evidence>
<organism evidence="8 9">
    <name type="scientific">Pseudomonas versuta</name>
    <dbReference type="NCBI Taxonomy" id="1788301"/>
    <lineage>
        <taxon>Bacteria</taxon>
        <taxon>Pseudomonadati</taxon>
        <taxon>Pseudomonadota</taxon>
        <taxon>Gammaproteobacteria</taxon>
        <taxon>Pseudomonadales</taxon>
        <taxon>Pseudomonadaceae</taxon>
        <taxon>Pseudomonas</taxon>
    </lineage>
</organism>
<feature type="transmembrane region" description="Helical" evidence="6">
    <location>
        <begin position="230"/>
        <end position="251"/>
    </location>
</feature>
<feature type="domain" description="SSD" evidence="7">
    <location>
        <begin position="226"/>
        <end position="385"/>
    </location>
</feature>
<dbReference type="RefSeq" id="WP_060691671.1">
    <property type="nucleotide sequence ID" value="NZ_CP012676.1"/>
</dbReference>
<dbReference type="Gene3D" id="1.20.1640.10">
    <property type="entry name" value="Multidrug efflux transporter AcrB transmembrane domain"/>
    <property type="match status" value="2"/>
</dbReference>
<reference evidence="8 9" key="1">
    <citation type="submission" date="2016-11" db="EMBL/GenBank/DDBJ databases">
        <title>Draft genome of Pseudomonas versuta A4R1.5.</title>
        <authorList>
            <person name="See-Too W.-S."/>
        </authorList>
    </citation>
    <scope>NUCLEOTIDE SEQUENCE [LARGE SCALE GENOMIC DNA]</scope>
    <source>
        <strain evidence="8 9">A4R1.5</strain>
    </source>
</reference>
<proteinExistence type="predicted"/>
<evidence type="ECO:0000256" key="3">
    <source>
        <dbReference type="ARBA" id="ARBA00022692"/>
    </source>
</evidence>
<evidence type="ECO:0000256" key="1">
    <source>
        <dbReference type="ARBA" id="ARBA00004651"/>
    </source>
</evidence>
<feature type="transmembrane region" description="Helical" evidence="6">
    <location>
        <begin position="418"/>
        <end position="435"/>
    </location>
</feature>
<evidence type="ECO:0000313" key="9">
    <source>
        <dbReference type="Proteomes" id="UP000186677"/>
    </source>
</evidence>
<feature type="transmembrane region" description="Helical" evidence="6">
    <location>
        <begin position="331"/>
        <end position="354"/>
    </location>
</feature>
<feature type="transmembrane region" description="Helical" evidence="6">
    <location>
        <begin position="258"/>
        <end position="277"/>
    </location>
</feature>
<sequence length="813" mass="87848">MSSAKSAVNRVVERIADLLIAWRKGLLALFVLLTLALGYSATHTQLDPGFNKQIPVRNEFMVNFLNFSQYFTGANRFLVSVKWKGEGDIYNREYLETLNKVTGDVFFINGVSRASVTSLFTANVRYIEITEEGFFGDVVVPPRFTGSTEDLAQVRSNIARSGQIGRLVSNDLKSSMVRADLQDLDPQTGKPVSYAEVAKRLEDIRAKYSNDDIEINIVGFAKLVGDVIEGLTTVISFFVIAFVITGLMLWLYSRSWRLTLVALAVALLPVVWLLGLLPLLGLGIDPMSILVPFLIFSIGVSHAVQMTNAWKQDVLAGSSSVQAAHSAFCKIFIPGSLALLMNALGFGVIMLIDIPIVHELGVTACIGVMLMIITNKLMLPIILSYLKLEPSALARGLKAVGGRHALWWRLSALAEPKPALSVFVISLLLLGVGAYKARDLAVGDIGVGAPELRADSRYNQDNQKIINSYSIGLDVMSVFVQVKGIEEGCLAPQVMRAVESFDFQMRSVPGVQSVQSVAGMGKNVIAGNNEGNPRWSAIPGSERGLSQGARAYMPDDGLVTEGCQRMQILVFLTDHEGATVSHVVKETQRIIAALQSPEVQFLMAGGNVGVMAASNEAVKQAEVVMLAALFGSVALFCWLTFGSFRAVLCILVPLAIVAILCNALMATLGIGLKVATLPVMALGVGVGVDYGIYLYERIAHEMADGKDLRNAFYQAMCQRGTAAVFTALTMSIGVCTWAFAPLKFQADMGVLLSFMFLVNVLGAIFLLPALAAWFNLGRPLVRVRAASDNSGHGTHAGHYPLKQSVAAKDLSNR</sequence>
<feature type="transmembrane region" description="Helical" evidence="6">
    <location>
        <begin position="289"/>
        <end position="310"/>
    </location>
</feature>
<feature type="transmembrane region" description="Helical" evidence="6">
    <location>
        <begin position="360"/>
        <end position="386"/>
    </location>
</feature>
<evidence type="ECO:0000259" key="7">
    <source>
        <dbReference type="PROSITE" id="PS50156"/>
    </source>
</evidence>
<dbReference type="Pfam" id="PF03176">
    <property type="entry name" value="MMPL"/>
    <property type="match status" value="2"/>
</dbReference>
<feature type="transmembrane region" description="Helical" evidence="6">
    <location>
        <begin position="676"/>
        <end position="695"/>
    </location>
</feature>
<keyword evidence="2" id="KW-1003">Cell membrane</keyword>
<keyword evidence="9" id="KW-1185">Reference proteome</keyword>